<dbReference type="GO" id="GO:0005730">
    <property type="term" value="C:nucleolus"/>
    <property type="evidence" value="ECO:0007669"/>
    <property type="project" value="UniProtKB-SubCell"/>
</dbReference>
<keyword evidence="3 7" id="KW-0175">Coiled coil</keyword>
<protein>
    <recommendedName>
        <fullName evidence="6">NOC3-like protein</fullName>
    </recommendedName>
    <alternativeName>
        <fullName evidence="5">Nucleolar complex-associated protein 3-like protein</fullName>
    </alternativeName>
</protein>
<evidence type="ECO:0000259" key="9">
    <source>
        <dbReference type="Pfam" id="PF03914"/>
    </source>
</evidence>
<name>A0A1W0WSB2_HYPEX</name>
<reference evidence="12" key="1">
    <citation type="submission" date="2017-01" db="EMBL/GenBank/DDBJ databases">
        <title>Comparative genomics of anhydrobiosis in the tardigrade Hypsibius dujardini.</title>
        <authorList>
            <person name="Yoshida Y."/>
            <person name="Koutsovoulos G."/>
            <person name="Laetsch D."/>
            <person name="Stevens L."/>
            <person name="Kumar S."/>
            <person name="Horikawa D."/>
            <person name="Ishino K."/>
            <person name="Komine S."/>
            <person name="Tomita M."/>
            <person name="Blaxter M."/>
            <person name="Arakawa K."/>
        </authorList>
    </citation>
    <scope>NUCLEOTIDE SEQUENCE [LARGE SCALE GENOMIC DNA]</scope>
    <source>
        <strain evidence="12">Z151</strain>
    </source>
</reference>
<dbReference type="Pfam" id="PF07540">
    <property type="entry name" value="NOC3p"/>
    <property type="match status" value="1"/>
</dbReference>
<sequence length="679" mass="76206">MAPPKHSAGKTKGKKPSLPPKPTVADPPDDESSVSDASDMVDDDYGSRTFLLNSSISKEGEGKKNQRKRRRTKDEDAEDSEEEKPRVMPGGKKQQLDDPSQKLHFLLPVKSGDGGVQMRYRQVEDVREVAKVAEAKKIAEEKAKAVAPKNTEYKKFGNDPKWKQRVASLAFDVLEDPEKNLRCVRELLSGLAEVEAEIDAQITTAIMASLTEIFKDILPGYRIHVASEVEQDQLMKKETLQLRHHEEALLGVYQKFLQQLEKAITIIYKRKDLAPDELARAGCAVKCISELLVTRIDFNFRKNLIDSMVHISTCPFPALVEISVSTIQRIFKQDRQGDATVDTMASVSKVAKTKGHKISPLLLEAFMDVKVSKDLLKSLADEKEKAAKLDRKLLSYKERKHKKEVAKVEKELQNNQLEENKKLKGRLHSQIIQSVFAIYFRILRREDDKVRMRLLPSVLKGVARFVHFIGVEYMDDLVKTLNGIVENEDCKPLEKLLCVRTVFAILSGDGSSLNIDPFKFYEHLFKVLHSLDGTENRALYIELFHCVQKGFIERRKLISADRAARCAKGLANLALRSATKEGVAVSLLLKAVFIAHPSLDRYLDAEFVSSTVAPGGDMGSASGPLWELHQLRKHHHPANRAIIDALLGNPKSLTGTFSKLLHCDPVEYLADASTDIFDA</sequence>
<dbReference type="OrthoDB" id="10263597at2759"/>
<evidence type="ECO:0000259" key="10">
    <source>
        <dbReference type="Pfam" id="PF07540"/>
    </source>
</evidence>
<dbReference type="AlphaFoldDB" id="A0A1W0WSB2"/>
<evidence type="ECO:0000256" key="4">
    <source>
        <dbReference type="ARBA" id="ARBA00023242"/>
    </source>
</evidence>
<dbReference type="Proteomes" id="UP000192578">
    <property type="component" value="Unassembled WGS sequence"/>
</dbReference>
<proteinExistence type="inferred from homology"/>
<comment type="caution">
    <text evidence="11">The sequence shown here is derived from an EMBL/GenBank/DDBJ whole genome shotgun (WGS) entry which is preliminary data.</text>
</comment>
<dbReference type="GO" id="GO:0006270">
    <property type="term" value="P:DNA replication initiation"/>
    <property type="evidence" value="ECO:0007669"/>
    <property type="project" value="TreeGrafter"/>
</dbReference>
<feature type="domain" description="Nucleolar complex-associated protein 3 N-terminal" evidence="10">
    <location>
        <begin position="163"/>
        <end position="256"/>
    </location>
</feature>
<evidence type="ECO:0000313" key="11">
    <source>
        <dbReference type="EMBL" id="OQV18092.1"/>
    </source>
</evidence>
<evidence type="ECO:0000256" key="2">
    <source>
        <dbReference type="ARBA" id="ARBA00007797"/>
    </source>
</evidence>
<keyword evidence="4" id="KW-0539">Nucleus</keyword>
<evidence type="ECO:0000313" key="12">
    <source>
        <dbReference type="Proteomes" id="UP000192578"/>
    </source>
</evidence>
<evidence type="ECO:0000256" key="3">
    <source>
        <dbReference type="ARBA" id="ARBA00023054"/>
    </source>
</evidence>
<organism evidence="11 12">
    <name type="scientific">Hypsibius exemplaris</name>
    <name type="common">Freshwater tardigrade</name>
    <dbReference type="NCBI Taxonomy" id="2072580"/>
    <lineage>
        <taxon>Eukaryota</taxon>
        <taxon>Metazoa</taxon>
        <taxon>Ecdysozoa</taxon>
        <taxon>Tardigrada</taxon>
        <taxon>Eutardigrada</taxon>
        <taxon>Parachela</taxon>
        <taxon>Hypsibioidea</taxon>
        <taxon>Hypsibiidae</taxon>
        <taxon>Hypsibius</taxon>
    </lineage>
</organism>
<feature type="compositionally biased region" description="Acidic residues" evidence="8">
    <location>
        <begin position="27"/>
        <end position="44"/>
    </location>
</feature>
<dbReference type="PANTHER" id="PTHR14428:SF5">
    <property type="entry name" value="NUCLEOLAR COMPLEX PROTEIN 3 HOMOLOG"/>
    <property type="match status" value="1"/>
</dbReference>
<comment type="similarity">
    <text evidence="2">Belongs to the CBF/MAK21 family.</text>
</comment>
<feature type="coiled-coil region" evidence="7">
    <location>
        <begin position="372"/>
        <end position="420"/>
    </location>
</feature>
<gene>
    <name evidence="11" type="ORF">BV898_07863</name>
</gene>
<comment type="subcellular location">
    <subcellularLocation>
        <location evidence="1">Nucleus</location>
        <location evidence="1">Nucleolus</location>
    </subcellularLocation>
</comment>
<feature type="region of interest" description="Disordered" evidence="8">
    <location>
        <begin position="1"/>
        <end position="101"/>
    </location>
</feature>
<dbReference type="Pfam" id="PF03914">
    <property type="entry name" value="CBF"/>
    <property type="match status" value="1"/>
</dbReference>
<dbReference type="InterPro" id="IPR016903">
    <property type="entry name" value="Nucleolar_cplx-assoc_3"/>
</dbReference>
<evidence type="ECO:0000256" key="6">
    <source>
        <dbReference type="ARBA" id="ARBA00032937"/>
    </source>
</evidence>
<evidence type="ECO:0000256" key="1">
    <source>
        <dbReference type="ARBA" id="ARBA00004604"/>
    </source>
</evidence>
<evidence type="ECO:0000256" key="8">
    <source>
        <dbReference type="SAM" id="MobiDB-lite"/>
    </source>
</evidence>
<keyword evidence="12" id="KW-1185">Reference proteome</keyword>
<evidence type="ECO:0000256" key="7">
    <source>
        <dbReference type="SAM" id="Coils"/>
    </source>
</evidence>
<dbReference type="GO" id="GO:0003682">
    <property type="term" value="F:chromatin binding"/>
    <property type="evidence" value="ECO:0007669"/>
    <property type="project" value="TreeGrafter"/>
</dbReference>
<evidence type="ECO:0000256" key="5">
    <source>
        <dbReference type="ARBA" id="ARBA00032701"/>
    </source>
</evidence>
<accession>A0A1W0WSB2</accession>
<dbReference type="PANTHER" id="PTHR14428">
    <property type="entry name" value="NUCLEOLAR COMPLEX PROTEIN 3"/>
    <property type="match status" value="1"/>
</dbReference>
<dbReference type="InterPro" id="IPR005612">
    <property type="entry name" value="CCAAT-binding_factor"/>
</dbReference>
<dbReference type="InterPro" id="IPR011501">
    <property type="entry name" value="Noc3_N"/>
</dbReference>
<dbReference type="EMBL" id="MTYJ01000053">
    <property type="protein sequence ID" value="OQV18092.1"/>
    <property type="molecule type" value="Genomic_DNA"/>
</dbReference>
<feature type="domain" description="CCAAT-binding factor" evidence="9">
    <location>
        <begin position="496"/>
        <end position="605"/>
    </location>
</feature>